<accession>A0A1E5T793</accession>
<keyword evidence="4 9" id="KW-0159">Chromosome partition</keyword>
<gene>
    <name evidence="9" type="primary">xerC</name>
    <name evidence="12" type="ORF">BFP71_04005</name>
</gene>
<evidence type="ECO:0000256" key="9">
    <source>
        <dbReference type="HAMAP-Rule" id="MF_01808"/>
    </source>
</evidence>
<protein>
    <recommendedName>
        <fullName evidence="9">Tyrosine recombinase XerC</fullName>
    </recommendedName>
</protein>
<comment type="function">
    <text evidence="9">Site-specific tyrosine recombinase, which acts by catalyzing the cutting and rejoining of the recombining DNA molecules. The XerC-XerD complex is essential to convert dimers of the bacterial chromosome into monomers to permit their segregation at cell division. It also contributes to the segregational stability of plasmids.</text>
</comment>
<dbReference type="InterPro" id="IPR013762">
    <property type="entry name" value="Integrase-like_cat_sf"/>
</dbReference>
<proteinExistence type="inferred from homology"/>
<dbReference type="AlphaFoldDB" id="A0A1E5T793"/>
<evidence type="ECO:0000313" key="12">
    <source>
        <dbReference type="EMBL" id="OEK07255.1"/>
    </source>
</evidence>
<keyword evidence="7 9" id="KW-0233">DNA recombination</keyword>
<keyword evidence="5 9" id="KW-0229">DNA integration</keyword>
<dbReference type="STRING" id="1563681.BFP71_04005"/>
<dbReference type="GO" id="GO:0007059">
    <property type="term" value="P:chromosome segregation"/>
    <property type="evidence" value="ECO:0007669"/>
    <property type="project" value="UniProtKB-UniRule"/>
</dbReference>
<evidence type="ECO:0000256" key="7">
    <source>
        <dbReference type="ARBA" id="ARBA00023172"/>
    </source>
</evidence>
<comment type="caution">
    <text evidence="12">The sequence shown here is derived from an EMBL/GenBank/DDBJ whole genome shotgun (WGS) entry which is preliminary data.</text>
</comment>
<feature type="domain" description="Core-binding (CB)" evidence="11">
    <location>
        <begin position="1"/>
        <end position="83"/>
    </location>
</feature>
<dbReference type="GO" id="GO:0003677">
    <property type="term" value="F:DNA binding"/>
    <property type="evidence" value="ECO:0007669"/>
    <property type="project" value="UniProtKB-UniRule"/>
</dbReference>
<feature type="active site" evidence="9">
    <location>
        <position position="265"/>
    </location>
</feature>
<name>A0A1E5T793_9BACT</name>
<dbReference type="InterPro" id="IPR002104">
    <property type="entry name" value="Integrase_catalytic"/>
</dbReference>
<dbReference type="PANTHER" id="PTHR30349">
    <property type="entry name" value="PHAGE INTEGRASE-RELATED"/>
    <property type="match status" value="1"/>
</dbReference>
<evidence type="ECO:0000259" key="11">
    <source>
        <dbReference type="PROSITE" id="PS51900"/>
    </source>
</evidence>
<keyword evidence="3 9" id="KW-0132">Cell division</keyword>
<comment type="similarity">
    <text evidence="9">Belongs to the 'phage' integrase family. XerC subfamily.</text>
</comment>
<dbReference type="InterPro" id="IPR010998">
    <property type="entry name" value="Integrase_recombinase_N"/>
</dbReference>
<feature type="active site" evidence="9">
    <location>
        <position position="169"/>
    </location>
</feature>
<evidence type="ECO:0000313" key="13">
    <source>
        <dbReference type="Proteomes" id="UP000095552"/>
    </source>
</evidence>
<dbReference type="PROSITE" id="PS51900">
    <property type="entry name" value="CB"/>
    <property type="match status" value="1"/>
</dbReference>
<feature type="active site" evidence="9">
    <location>
        <position position="242"/>
    </location>
</feature>
<evidence type="ECO:0000256" key="8">
    <source>
        <dbReference type="ARBA" id="ARBA00023306"/>
    </source>
</evidence>
<dbReference type="GO" id="GO:0009037">
    <property type="term" value="F:tyrosine-based site-specific recombinase activity"/>
    <property type="evidence" value="ECO:0007669"/>
    <property type="project" value="UniProtKB-UniRule"/>
</dbReference>
<feature type="active site" evidence="9">
    <location>
        <position position="239"/>
    </location>
</feature>
<dbReference type="Pfam" id="PF02899">
    <property type="entry name" value="Phage_int_SAM_1"/>
    <property type="match status" value="1"/>
</dbReference>
<organism evidence="12 13">
    <name type="scientific">Roseivirga misakiensis</name>
    <dbReference type="NCBI Taxonomy" id="1563681"/>
    <lineage>
        <taxon>Bacteria</taxon>
        <taxon>Pseudomonadati</taxon>
        <taxon>Bacteroidota</taxon>
        <taxon>Cytophagia</taxon>
        <taxon>Cytophagales</taxon>
        <taxon>Roseivirgaceae</taxon>
        <taxon>Roseivirga</taxon>
    </lineage>
</organism>
<evidence type="ECO:0000256" key="3">
    <source>
        <dbReference type="ARBA" id="ARBA00022618"/>
    </source>
</evidence>
<feature type="domain" description="Tyr recombinase" evidence="10">
    <location>
        <begin position="104"/>
        <end position="287"/>
    </location>
</feature>
<dbReference type="InterPro" id="IPR011010">
    <property type="entry name" value="DNA_brk_join_enz"/>
</dbReference>
<dbReference type="EMBL" id="MDGQ01000003">
    <property type="protein sequence ID" value="OEK07255.1"/>
    <property type="molecule type" value="Genomic_DNA"/>
</dbReference>
<evidence type="ECO:0000256" key="1">
    <source>
        <dbReference type="ARBA" id="ARBA00004496"/>
    </source>
</evidence>
<dbReference type="InterPro" id="IPR004107">
    <property type="entry name" value="Integrase_SAM-like_N"/>
</dbReference>
<dbReference type="GO" id="GO:0005737">
    <property type="term" value="C:cytoplasm"/>
    <property type="evidence" value="ECO:0007669"/>
    <property type="project" value="UniProtKB-SubCell"/>
</dbReference>
<dbReference type="Gene3D" id="1.10.443.10">
    <property type="entry name" value="Intergrase catalytic core"/>
    <property type="match status" value="1"/>
</dbReference>
<dbReference type="Gene3D" id="1.10.150.130">
    <property type="match status" value="1"/>
</dbReference>
<feature type="active site" description="O-(3'-phospho-DNA)-tyrosine intermediate" evidence="9">
    <location>
        <position position="274"/>
    </location>
</feature>
<evidence type="ECO:0000259" key="10">
    <source>
        <dbReference type="PROSITE" id="PS51898"/>
    </source>
</evidence>
<evidence type="ECO:0000256" key="6">
    <source>
        <dbReference type="ARBA" id="ARBA00023125"/>
    </source>
</evidence>
<dbReference type="InterPro" id="IPR044068">
    <property type="entry name" value="CB"/>
</dbReference>
<keyword evidence="6 9" id="KW-0238">DNA-binding</keyword>
<sequence>MVDSFLKYISFEKRYSKHTVQSYQNDLEQFQSYICHHFKTEDLSQATQLMVRSWILSLMDSGISSRTVNRKIASLRSFFKFLVSRGQVTENPTSKVRSLKTQKELPSFADEQEFSNYLNSDVFADSFEGRRDQLILEIFYGTGIRQAELLGLKTSDLDERNSTIKVLGKRNKERIIPISRSLLGLIEKYIHEKNHVFSHDQNSFLIVNNSGSQAYPMLIHRVVKKYLTDISSLDKKSPHVLRHTFATHLLNKGADLNAVKDLLGHSSLAATQVYTHNSLEKLKSVFDQAHPKA</sequence>
<dbReference type="InterPro" id="IPR050090">
    <property type="entry name" value="Tyrosine_recombinase_XerCD"/>
</dbReference>
<evidence type="ECO:0000256" key="2">
    <source>
        <dbReference type="ARBA" id="ARBA00022490"/>
    </source>
</evidence>
<reference evidence="12 13" key="1">
    <citation type="submission" date="2016-08" db="EMBL/GenBank/DDBJ databases">
        <title>Draft genome of Fabibacter sp. strain SK-8.</title>
        <authorList>
            <person name="Wong S.-K."/>
            <person name="Hamasaki K."/>
            <person name="Yoshizawa S."/>
        </authorList>
    </citation>
    <scope>NUCLEOTIDE SEQUENCE [LARGE SCALE GENOMIC DNA]</scope>
    <source>
        <strain evidence="12 13">SK-8</strain>
    </source>
</reference>
<dbReference type="PANTHER" id="PTHR30349:SF77">
    <property type="entry name" value="TYROSINE RECOMBINASE XERC"/>
    <property type="match status" value="1"/>
</dbReference>
<dbReference type="Proteomes" id="UP000095552">
    <property type="component" value="Unassembled WGS sequence"/>
</dbReference>
<comment type="subcellular location">
    <subcellularLocation>
        <location evidence="1 9">Cytoplasm</location>
    </subcellularLocation>
</comment>
<dbReference type="PROSITE" id="PS51898">
    <property type="entry name" value="TYR_RECOMBINASE"/>
    <property type="match status" value="1"/>
</dbReference>
<feature type="active site" evidence="9">
    <location>
        <position position="145"/>
    </location>
</feature>
<dbReference type="HAMAP" id="MF_01808">
    <property type="entry name" value="Recomb_XerC_XerD"/>
    <property type="match status" value="1"/>
</dbReference>
<dbReference type="SUPFAM" id="SSF56349">
    <property type="entry name" value="DNA breaking-rejoining enzymes"/>
    <property type="match status" value="1"/>
</dbReference>
<keyword evidence="8 9" id="KW-0131">Cell cycle</keyword>
<comment type="subunit">
    <text evidence="9">Forms a cyclic heterotetrameric complex composed of two molecules of XerC and two molecules of XerD.</text>
</comment>
<dbReference type="Pfam" id="PF00589">
    <property type="entry name" value="Phage_integrase"/>
    <property type="match status" value="1"/>
</dbReference>
<keyword evidence="2 9" id="KW-0963">Cytoplasm</keyword>
<dbReference type="GO" id="GO:0006313">
    <property type="term" value="P:DNA transposition"/>
    <property type="evidence" value="ECO:0007669"/>
    <property type="project" value="UniProtKB-UniRule"/>
</dbReference>
<dbReference type="GO" id="GO:0051301">
    <property type="term" value="P:cell division"/>
    <property type="evidence" value="ECO:0007669"/>
    <property type="project" value="UniProtKB-KW"/>
</dbReference>
<dbReference type="OrthoDB" id="9801717at2"/>
<dbReference type="InterPro" id="IPR023009">
    <property type="entry name" value="Tyrosine_recombinase_XerC/XerD"/>
</dbReference>
<keyword evidence="13" id="KW-1185">Reference proteome</keyword>
<evidence type="ECO:0000256" key="4">
    <source>
        <dbReference type="ARBA" id="ARBA00022829"/>
    </source>
</evidence>
<evidence type="ECO:0000256" key="5">
    <source>
        <dbReference type="ARBA" id="ARBA00022908"/>
    </source>
</evidence>